<comment type="caution">
    <text evidence="2">The sequence shown here is derived from an EMBL/GenBank/DDBJ whole genome shotgun (WGS) entry which is preliminary data.</text>
</comment>
<dbReference type="RefSeq" id="WP_121658972.1">
    <property type="nucleotide sequence ID" value="NZ_BMEK01000002.1"/>
</dbReference>
<dbReference type="InterPro" id="IPR004360">
    <property type="entry name" value="Glyas_Fos-R_dOase_dom"/>
</dbReference>
<feature type="domain" description="VOC" evidence="1">
    <location>
        <begin position="2"/>
        <end position="129"/>
    </location>
</feature>
<evidence type="ECO:0000313" key="3">
    <source>
        <dbReference type="Proteomes" id="UP000282460"/>
    </source>
</evidence>
<dbReference type="OrthoDB" id="9792323at2"/>
<evidence type="ECO:0000259" key="1">
    <source>
        <dbReference type="PROSITE" id="PS51819"/>
    </source>
</evidence>
<reference evidence="2 3" key="1">
    <citation type="submission" date="2018-10" db="EMBL/GenBank/DDBJ databases">
        <authorList>
            <person name="Li J."/>
        </authorList>
    </citation>
    <scope>NUCLEOTIDE SEQUENCE [LARGE SCALE GENOMIC DNA]</scope>
    <source>
        <strain evidence="2 3">ZD1-4</strain>
    </source>
</reference>
<dbReference type="EMBL" id="RCWJ01000002">
    <property type="protein sequence ID" value="RLQ83927.1"/>
    <property type="molecule type" value="Genomic_DNA"/>
</dbReference>
<gene>
    <name evidence="2" type="ORF">D9V28_06650</name>
</gene>
<keyword evidence="3" id="KW-1185">Reference proteome</keyword>
<dbReference type="SUPFAM" id="SSF54593">
    <property type="entry name" value="Glyoxalase/Bleomycin resistance protein/Dihydroxybiphenyl dioxygenase"/>
    <property type="match status" value="1"/>
</dbReference>
<name>A0A3L7J0H9_9MICO</name>
<dbReference type="InterPro" id="IPR029068">
    <property type="entry name" value="Glyas_Bleomycin-R_OHBP_Dase"/>
</dbReference>
<proteinExistence type="predicted"/>
<dbReference type="Gene3D" id="3.10.180.10">
    <property type="entry name" value="2,3-Dihydroxybiphenyl 1,2-Dioxygenase, domain 1"/>
    <property type="match status" value="1"/>
</dbReference>
<dbReference type="InterPro" id="IPR037523">
    <property type="entry name" value="VOC_core"/>
</dbReference>
<dbReference type="Pfam" id="PF00903">
    <property type="entry name" value="Glyoxalase"/>
    <property type="match status" value="1"/>
</dbReference>
<dbReference type="Proteomes" id="UP000282460">
    <property type="component" value="Unassembled WGS sequence"/>
</dbReference>
<evidence type="ECO:0000313" key="2">
    <source>
        <dbReference type="EMBL" id="RLQ83927.1"/>
    </source>
</evidence>
<organism evidence="2 3">
    <name type="scientific">Mycetocola zhadangensis</name>
    <dbReference type="NCBI Taxonomy" id="1164595"/>
    <lineage>
        <taxon>Bacteria</taxon>
        <taxon>Bacillati</taxon>
        <taxon>Actinomycetota</taxon>
        <taxon>Actinomycetes</taxon>
        <taxon>Micrococcales</taxon>
        <taxon>Microbacteriaceae</taxon>
        <taxon>Mycetocola</taxon>
    </lineage>
</organism>
<accession>A0A3L7J0H9</accession>
<dbReference type="AlphaFoldDB" id="A0A3L7J0H9"/>
<protein>
    <submittedName>
        <fullName evidence="2">Glyoxalase</fullName>
    </submittedName>
</protein>
<dbReference type="PROSITE" id="PS51819">
    <property type="entry name" value="VOC"/>
    <property type="match status" value="1"/>
</dbReference>
<sequence>MDILFVAGFSPIVADPNASRSFYGDVLGVQFEKKMDDYSYTHELAGVKHLGLWPLAEAAETCFGTPTWPAHIPVPQATIEFEVADVAVAERELREKGLALIHGTRLEPWGQVTARLLSPEGLLVGLVSTPWLTTGE</sequence>